<dbReference type="AlphaFoldDB" id="A0A645AV03"/>
<accession>A0A645AV03</accession>
<name>A0A645AV03_9ZZZZ</name>
<organism evidence="1">
    <name type="scientific">bioreactor metagenome</name>
    <dbReference type="NCBI Taxonomy" id="1076179"/>
    <lineage>
        <taxon>unclassified sequences</taxon>
        <taxon>metagenomes</taxon>
        <taxon>ecological metagenomes</taxon>
    </lineage>
</organism>
<gene>
    <name evidence="1" type="ORF">SDC9_103495</name>
</gene>
<proteinExistence type="predicted"/>
<comment type="caution">
    <text evidence="1">The sequence shown here is derived from an EMBL/GenBank/DDBJ whole genome shotgun (WGS) entry which is preliminary data.</text>
</comment>
<evidence type="ECO:0000313" key="1">
    <source>
        <dbReference type="EMBL" id="MPM56686.1"/>
    </source>
</evidence>
<protein>
    <submittedName>
        <fullName evidence="1">Uncharacterized protein</fullName>
    </submittedName>
</protein>
<reference evidence="1" key="1">
    <citation type="submission" date="2019-08" db="EMBL/GenBank/DDBJ databases">
        <authorList>
            <person name="Kucharzyk K."/>
            <person name="Murdoch R.W."/>
            <person name="Higgins S."/>
            <person name="Loffler F."/>
        </authorList>
    </citation>
    <scope>NUCLEOTIDE SEQUENCE</scope>
</reference>
<sequence length="74" mass="7469">MSQAATIYEQKIAAYQRSIGQVGDSLDDIQGFWGTAGTVVGSVLDIAGGIMGGASGSITMANTSWGDVWGAVTA</sequence>
<dbReference type="EMBL" id="VSSQ01015880">
    <property type="protein sequence ID" value="MPM56686.1"/>
    <property type="molecule type" value="Genomic_DNA"/>
</dbReference>